<proteinExistence type="predicted"/>
<evidence type="ECO:0000313" key="2">
    <source>
        <dbReference type="Proteomes" id="UP001064048"/>
    </source>
</evidence>
<dbReference type="EMBL" id="CM046106">
    <property type="protein sequence ID" value="KAI8436263.1"/>
    <property type="molecule type" value="Genomic_DNA"/>
</dbReference>
<gene>
    <name evidence="1" type="ORF">MSG28_004310</name>
</gene>
<organism evidence="1 2">
    <name type="scientific">Choristoneura fumiferana</name>
    <name type="common">Spruce budworm moth</name>
    <name type="synonym">Archips fumiferana</name>
    <dbReference type="NCBI Taxonomy" id="7141"/>
    <lineage>
        <taxon>Eukaryota</taxon>
        <taxon>Metazoa</taxon>
        <taxon>Ecdysozoa</taxon>
        <taxon>Arthropoda</taxon>
        <taxon>Hexapoda</taxon>
        <taxon>Insecta</taxon>
        <taxon>Pterygota</taxon>
        <taxon>Neoptera</taxon>
        <taxon>Endopterygota</taxon>
        <taxon>Lepidoptera</taxon>
        <taxon>Glossata</taxon>
        <taxon>Ditrysia</taxon>
        <taxon>Tortricoidea</taxon>
        <taxon>Tortricidae</taxon>
        <taxon>Tortricinae</taxon>
        <taxon>Choristoneura</taxon>
    </lineage>
</organism>
<protein>
    <submittedName>
        <fullName evidence="1">Uncharacterized protein</fullName>
    </submittedName>
</protein>
<name>A0ACC0KIE5_CHOFU</name>
<accession>A0ACC0KIE5</accession>
<dbReference type="Proteomes" id="UP001064048">
    <property type="component" value="Chromosome 6"/>
</dbReference>
<reference evidence="1 2" key="1">
    <citation type="journal article" date="2022" name="Genome Biol. Evol.">
        <title>The Spruce Budworm Genome: Reconstructing the Evolutionary History of Antifreeze Proteins.</title>
        <authorList>
            <person name="Beliveau C."/>
            <person name="Gagne P."/>
            <person name="Picq S."/>
            <person name="Vernygora O."/>
            <person name="Keeling C.I."/>
            <person name="Pinkney K."/>
            <person name="Doucet D."/>
            <person name="Wen F."/>
            <person name="Johnston J.S."/>
            <person name="Maaroufi H."/>
            <person name="Boyle B."/>
            <person name="Laroche J."/>
            <person name="Dewar K."/>
            <person name="Juretic N."/>
            <person name="Blackburn G."/>
            <person name="Nisole A."/>
            <person name="Brunet B."/>
            <person name="Brandao M."/>
            <person name="Lumley L."/>
            <person name="Duan J."/>
            <person name="Quan G."/>
            <person name="Lucarotti C.J."/>
            <person name="Roe A.D."/>
            <person name="Sperling F.A.H."/>
            <person name="Levesque R.C."/>
            <person name="Cusson M."/>
        </authorList>
    </citation>
    <scope>NUCLEOTIDE SEQUENCE [LARGE SCALE GENOMIC DNA]</scope>
    <source>
        <strain evidence="1">Glfc:IPQL:Cfum</strain>
    </source>
</reference>
<comment type="caution">
    <text evidence="1">The sequence shown here is derived from an EMBL/GenBank/DDBJ whole genome shotgun (WGS) entry which is preliminary data.</text>
</comment>
<evidence type="ECO:0000313" key="1">
    <source>
        <dbReference type="EMBL" id="KAI8436263.1"/>
    </source>
</evidence>
<keyword evidence="2" id="KW-1185">Reference proteome</keyword>
<sequence length="718" mass="79289">MADDDEIDVLGDFSFNSCLAQNNQGIPSCSNREDTVHPQWLLDSATTTVTNWYDNDRDKRVKLGPARKLSGTSAMNRNFKVRHSSWNETERDLLVKEMAKYGRNIQKIAQTLKTKTAPEIQALIEAEYGIHLETPAFGLLKNVDQEDVPNVVQEEIVTDDSNITNVLSLVATASPTITVPIKHPLRKKNNNIKANSRVQHSAQGNDLTVDASEIFYDDEMIIGSTESVGSDLDFIDPVAKNMAKQHKEKVKAVKKIGNHRRKVLRNFDKGRPRTSSKELLKSPQERRRKDSGLSEESTKSPKLQIVLGSGVALPVSEGEQVIKIEKKKDSESDSDIEIDIDSDNEGSNKQNSVKTESKDVPSNMVEAPIAVPLAKFEPMPKRQKKINLDGGGGYTIMHTAAGDLFRAVAEPRRERVPRPRPDPVSLIHCRLYNDERPAPYSVRLHVSALILMDAHAHSSRAEVMGLAGGPGAGAGRGRGRPSSSLVRTALRAQPPALRTAIWTPAAAGAWLRGLGRRVLGWHHSHPLFAAAPSRQDLRSQRQLQRALDPFLALLTSQHWPRGRTASVYRYLVPAAARVETKDGRIAGQRPGKLYEISLQAARATARRQPSRSACSAILPGLLFDEDGEEVGYQLRVRLVRDVTAQSAPALLADLAAMLKDAAAQPHAHAMDRDVCPEAKLTYLEKCISSVRQHLRSAGYEDEDPVVTQLVDGIRDIFR</sequence>